<dbReference type="InterPro" id="IPR021860">
    <property type="entry name" value="Peptidase_S12_Pab87-rel_C"/>
</dbReference>
<dbReference type="RefSeq" id="WP_013767614.1">
    <property type="nucleotide sequence ID" value="NC_015510.1"/>
</dbReference>
<keyword evidence="1" id="KW-0732">Signal</keyword>
<accession>F4L619</accession>
<gene>
    <name evidence="4" type="ordered locus">Halhy_5254</name>
</gene>
<evidence type="ECO:0000256" key="1">
    <source>
        <dbReference type="SAM" id="SignalP"/>
    </source>
</evidence>
<dbReference type="SUPFAM" id="SSF56601">
    <property type="entry name" value="beta-lactamase/transpeptidase-like"/>
    <property type="match status" value="1"/>
</dbReference>
<evidence type="ECO:0000313" key="4">
    <source>
        <dbReference type="EMBL" id="AEE53079.1"/>
    </source>
</evidence>
<evidence type="ECO:0000259" key="3">
    <source>
        <dbReference type="Pfam" id="PF11954"/>
    </source>
</evidence>
<dbReference type="Gene3D" id="2.40.128.600">
    <property type="match status" value="1"/>
</dbReference>
<proteinExistence type="predicted"/>
<dbReference type="KEGG" id="hhy:Halhy_5254"/>
<dbReference type="PANTHER" id="PTHR46825">
    <property type="entry name" value="D-ALANYL-D-ALANINE-CARBOXYPEPTIDASE/ENDOPEPTIDASE AMPH"/>
    <property type="match status" value="1"/>
</dbReference>
<dbReference type="InterPro" id="IPR012338">
    <property type="entry name" value="Beta-lactam/transpept-like"/>
</dbReference>
<organism evidence="4 5">
    <name type="scientific">Haliscomenobacter hydrossis (strain ATCC 27775 / DSM 1100 / LMG 10767 / O)</name>
    <dbReference type="NCBI Taxonomy" id="760192"/>
    <lineage>
        <taxon>Bacteria</taxon>
        <taxon>Pseudomonadati</taxon>
        <taxon>Bacteroidota</taxon>
        <taxon>Saprospiria</taxon>
        <taxon>Saprospirales</taxon>
        <taxon>Haliscomenobacteraceae</taxon>
        <taxon>Haliscomenobacter</taxon>
    </lineage>
</organism>
<evidence type="ECO:0000313" key="5">
    <source>
        <dbReference type="Proteomes" id="UP000008461"/>
    </source>
</evidence>
<protein>
    <submittedName>
        <fullName evidence="4">Beta-lactamase</fullName>
    </submittedName>
</protein>
<dbReference type="Pfam" id="PF11954">
    <property type="entry name" value="DUF3471"/>
    <property type="match status" value="1"/>
</dbReference>
<dbReference type="AlphaFoldDB" id="F4L619"/>
<dbReference type="Proteomes" id="UP000008461">
    <property type="component" value="Chromosome"/>
</dbReference>
<dbReference type="STRING" id="760192.Halhy_5254"/>
<dbReference type="InterPro" id="IPR001466">
    <property type="entry name" value="Beta-lactam-related"/>
</dbReference>
<dbReference type="OrthoDB" id="1522765at2"/>
<feature type="domain" description="Peptidase S12 Pab87-related C-terminal" evidence="3">
    <location>
        <begin position="407"/>
        <end position="489"/>
    </location>
</feature>
<dbReference type="Gene3D" id="3.40.710.10">
    <property type="entry name" value="DD-peptidase/beta-lactamase superfamily"/>
    <property type="match status" value="1"/>
</dbReference>
<reference key="2">
    <citation type="submission" date="2011-04" db="EMBL/GenBank/DDBJ databases">
        <title>Complete sequence of chromosome of Haliscomenobacter hydrossis DSM 1100.</title>
        <authorList>
            <consortium name="US DOE Joint Genome Institute (JGI-PGF)"/>
            <person name="Lucas S."/>
            <person name="Han J."/>
            <person name="Lapidus A."/>
            <person name="Bruce D."/>
            <person name="Goodwin L."/>
            <person name="Pitluck S."/>
            <person name="Peters L."/>
            <person name="Kyrpides N."/>
            <person name="Mavromatis K."/>
            <person name="Ivanova N."/>
            <person name="Ovchinnikova G."/>
            <person name="Pagani I."/>
            <person name="Daligault H."/>
            <person name="Detter J.C."/>
            <person name="Han C."/>
            <person name="Land M."/>
            <person name="Hauser L."/>
            <person name="Markowitz V."/>
            <person name="Cheng J.-F."/>
            <person name="Hugenholtz P."/>
            <person name="Woyke T."/>
            <person name="Wu D."/>
            <person name="Verbarg S."/>
            <person name="Frueling A."/>
            <person name="Brambilla E."/>
            <person name="Klenk H.-P."/>
            <person name="Eisen J.A."/>
        </authorList>
    </citation>
    <scope>NUCLEOTIDE SEQUENCE</scope>
    <source>
        <strain>DSM 1100</strain>
    </source>
</reference>
<feature type="domain" description="Beta-lactamase-related" evidence="2">
    <location>
        <begin position="29"/>
        <end position="358"/>
    </location>
</feature>
<dbReference type="Pfam" id="PF00144">
    <property type="entry name" value="Beta-lactamase"/>
    <property type="match status" value="1"/>
</dbReference>
<reference evidence="4 5" key="1">
    <citation type="journal article" date="2011" name="Stand. Genomic Sci.">
        <title>Complete genome sequence of Haliscomenobacter hydrossis type strain (O).</title>
        <authorList>
            <consortium name="US DOE Joint Genome Institute (JGI-PGF)"/>
            <person name="Daligault H."/>
            <person name="Lapidus A."/>
            <person name="Zeytun A."/>
            <person name="Nolan M."/>
            <person name="Lucas S."/>
            <person name="Del Rio T.G."/>
            <person name="Tice H."/>
            <person name="Cheng J.F."/>
            <person name="Tapia R."/>
            <person name="Han C."/>
            <person name="Goodwin L."/>
            <person name="Pitluck S."/>
            <person name="Liolios K."/>
            <person name="Pagani I."/>
            <person name="Ivanova N."/>
            <person name="Huntemann M."/>
            <person name="Mavromatis K."/>
            <person name="Mikhailova N."/>
            <person name="Pati A."/>
            <person name="Chen A."/>
            <person name="Palaniappan K."/>
            <person name="Land M."/>
            <person name="Hauser L."/>
            <person name="Brambilla E.M."/>
            <person name="Rohde M."/>
            <person name="Verbarg S."/>
            <person name="Goker M."/>
            <person name="Bristow J."/>
            <person name="Eisen J.A."/>
            <person name="Markowitz V."/>
            <person name="Hugenholtz P."/>
            <person name="Kyrpides N.C."/>
            <person name="Klenk H.P."/>
            <person name="Woyke T."/>
        </authorList>
    </citation>
    <scope>NUCLEOTIDE SEQUENCE [LARGE SCALE GENOMIC DNA]</scope>
    <source>
        <strain evidence="5">ATCC 27775 / DSM 1100 / LMG 10767 / O</strain>
    </source>
</reference>
<dbReference type="PANTHER" id="PTHR46825:SF15">
    <property type="entry name" value="BETA-LACTAMASE-RELATED DOMAIN-CONTAINING PROTEIN"/>
    <property type="match status" value="1"/>
</dbReference>
<feature type="signal peptide" evidence="1">
    <location>
        <begin position="1"/>
        <end position="19"/>
    </location>
</feature>
<sequence length="497" mass="56441">MKNTFFLFVISLFCQTLFAQNLNSQIQEFDTYAAKAMAAWQMPGMAVAIVKDGKVIFKKGYGVRELGATNAVNTQTQFSCASTTKAMTAVCMAILVDEGKVNWDDHVVKYLPEFQLYDPHVTRELRIRDLFTHNSGVGNADFLWSIMNVSSEEVLRKMQQVEPSYSLRSSFIYQNIFYLAAGKVIEKISGQKWEYFIQARIFKPLGMTNTYPTLQSTPTANLSKPHYRVNGVIKVIAATSADQIGPAGSVHSCIDDMSKWMTCMLDSSKYAGGRLLEPHTWAELFRPQVLVPASEFYPTMQLIKPNWTSYALGWFQHDYKGKKINYHTGSLAGEIAMHAQLPEAKLGIYVFGNFDHAEVRHALVYKTFDLFALGGTRDWNAEFLTLYQGILAQNDKAEAEFKAKQIPYTQPTKRLTEYVGKYTHPLYGEAVVVLDDNKLVVTLNQFISAKLGHWHYDTFRGPYVQDWYGQAMGTFSLNMEGKVEKLTYEGMEFVRFN</sequence>
<keyword evidence="5" id="KW-1185">Reference proteome</keyword>
<dbReference type="HOGENOM" id="CLU_020027_14_3_10"/>
<dbReference type="InterPro" id="IPR050491">
    <property type="entry name" value="AmpC-like"/>
</dbReference>
<evidence type="ECO:0000259" key="2">
    <source>
        <dbReference type="Pfam" id="PF00144"/>
    </source>
</evidence>
<dbReference type="EMBL" id="CP002691">
    <property type="protein sequence ID" value="AEE53079.1"/>
    <property type="molecule type" value="Genomic_DNA"/>
</dbReference>
<dbReference type="eggNOG" id="COG1680">
    <property type="taxonomic scope" value="Bacteria"/>
</dbReference>
<name>F4L619_HALH1</name>
<feature type="chain" id="PRO_5003310711" evidence="1">
    <location>
        <begin position="20"/>
        <end position="497"/>
    </location>
</feature>